<evidence type="ECO:0000256" key="1">
    <source>
        <dbReference type="ARBA" id="ARBA00022801"/>
    </source>
</evidence>
<sequence>MGYYIQVERGVKLYVEDVGAGMPVLLVHGWPINHKMYEYQVNQLPKHGFRCIGVDLRGFGKSDRPWTGYSYNRMADDIRVVIDTLGLEKVRLVGFSMGGAIAIRYMSRHHCHRVIQLTLLSAAAPAFTQRSGYPYGMKKEEVDSLIVQNDTDRPLMLENFGKLFFASQVSPPFRSWFHSLGLEAASHAIAATAVSLRDEDLRPDLGRIHVPTFIFHGLLDKICPFSLALLMNKGIANSILLRFEKSGHGIFYDQLDLFNPSLLKVLRS</sequence>
<keyword evidence="4" id="KW-1185">Reference proteome</keyword>
<evidence type="ECO:0000313" key="3">
    <source>
        <dbReference type="EMBL" id="MBW7476064.1"/>
    </source>
</evidence>
<dbReference type="EMBL" id="JAHZIJ010000010">
    <property type="protein sequence ID" value="MBW7476064.1"/>
    <property type="molecule type" value="Genomic_DNA"/>
</dbReference>
<dbReference type="InterPro" id="IPR029058">
    <property type="entry name" value="AB_hydrolase_fold"/>
</dbReference>
<keyword evidence="1 3" id="KW-0378">Hydrolase</keyword>
<dbReference type="PANTHER" id="PTHR43798">
    <property type="entry name" value="MONOACYLGLYCEROL LIPASE"/>
    <property type="match status" value="1"/>
</dbReference>
<comment type="caution">
    <text evidence="3">The sequence shown here is derived from an EMBL/GenBank/DDBJ whole genome shotgun (WGS) entry which is preliminary data.</text>
</comment>
<dbReference type="PANTHER" id="PTHR43798:SF31">
    <property type="entry name" value="AB HYDROLASE SUPERFAMILY PROTEIN YCLE"/>
    <property type="match status" value="1"/>
</dbReference>
<dbReference type="InterPro" id="IPR050266">
    <property type="entry name" value="AB_hydrolase_sf"/>
</dbReference>
<dbReference type="RefSeq" id="WP_219873306.1">
    <property type="nucleotide sequence ID" value="NZ_JAHZIJ010000010.1"/>
</dbReference>
<organism evidence="3 4">
    <name type="scientific">Paenibacillus oenotherae</name>
    <dbReference type="NCBI Taxonomy" id="1435645"/>
    <lineage>
        <taxon>Bacteria</taxon>
        <taxon>Bacillati</taxon>
        <taxon>Bacillota</taxon>
        <taxon>Bacilli</taxon>
        <taxon>Bacillales</taxon>
        <taxon>Paenibacillaceae</taxon>
        <taxon>Paenibacillus</taxon>
    </lineage>
</organism>
<dbReference type="InterPro" id="IPR000073">
    <property type="entry name" value="AB_hydrolase_1"/>
</dbReference>
<dbReference type="GO" id="GO:0016787">
    <property type="term" value="F:hydrolase activity"/>
    <property type="evidence" value="ECO:0007669"/>
    <property type="project" value="UniProtKB-KW"/>
</dbReference>
<protein>
    <submittedName>
        <fullName evidence="3">Alpha/beta hydrolase</fullName>
    </submittedName>
</protein>
<dbReference type="PRINTS" id="PR00111">
    <property type="entry name" value="ABHYDROLASE"/>
</dbReference>
<evidence type="ECO:0000259" key="2">
    <source>
        <dbReference type="Pfam" id="PF00561"/>
    </source>
</evidence>
<proteinExistence type="predicted"/>
<reference evidence="3 4" key="1">
    <citation type="submission" date="2021-07" db="EMBL/GenBank/DDBJ databases">
        <title>Paenibacillus radiodurans sp. nov., isolated from the southeastern edge of Tengger Desert.</title>
        <authorList>
            <person name="Zhang G."/>
        </authorList>
    </citation>
    <scope>NUCLEOTIDE SEQUENCE [LARGE SCALE GENOMIC DNA]</scope>
    <source>
        <strain evidence="3 4">DT7-4</strain>
    </source>
</reference>
<dbReference type="Gene3D" id="3.40.50.1820">
    <property type="entry name" value="alpha/beta hydrolase"/>
    <property type="match status" value="1"/>
</dbReference>
<dbReference type="Pfam" id="PF00561">
    <property type="entry name" value="Abhydrolase_1"/>
    <property type="match status" value="1"/>
</dbReference>
<name>A0ABS7D8C2_9BACL</name>
<dbReference type="Proteomes" id="UP000812277">
    <property type="component" value="Unassembled WGS sequence"/>
</dbReference>
<accession>A0ABS7D8C2</accession>
<evidence type="ECO:0000313" key="4">
    <source>
        <dbReference type="Proteomes" id="UP000812277"/>
    </source>
</evidence>
<dbReference type="SUPFAM" id="SSF53474">
    <property type="entry name" value="alpha/beta-Hydrolases"/>
    <property type="match status" value="1"/>
</dbReference>
<gene>
    <name evidence="3" type="ORF">K0T92_15060</name>
</gene>
<feature type="domain" description="AB hydrolase-1" evidence="2">
    <location>
        <begin position="23"/>
        <end position="253"/>
    </location>
</feature>